<organism evidence="8 9">
    <name type="scientific">Zostera marina</name>
    <name type="common">Eelgrass</name>
    <dbReference type="NCBI Taxonomy" id="29655"/>
    <lineage>
        <taxon>Eukaryota</taxon>
        <taxon>Viridiplantae</taxon>
        <taxon>Streptophyta</taxon>
        <taxon>Embryophyta</taxon>
        <taxon>Tracheophyta</taxon>
        <taxon>Spermatophyta</taxon>
        <taxon>Magnoliopsida</taxon>
        <taxon>Liliopsida</taxon>
        <taxon>Zosteraceae</taxon>
        <taxon>Zostera</taxon>
    </lineage>
</organism>
<evidence type="ECO:0000313" key="9">
    <source>
        <dbReference type="Proteomes" id="UP000036987"/>
    </source>
</evidence>
<evidence type="ECO:0000256" key="5">
    <source>
        <dbReference type="ARBA" id="ARBA00023136"/>
    </source>
</evidence>
<feature type="transmembrane region" description="Helical" evidence="6">
    <location>
        <begin position="283"/>
        <end position="302"/>
    </location>
</feature>
<comment type="subcellular location">
    <subcellularLocation>
        <location evidence="1 6">Membrane</location>
        <topology evidence="1 6">Multi-pass membrane protein</topology>
    </subcellularLocation>
</comment>
<keyword evidence="9" id="KW-1185">Reference proteome</keyword>
<dbReference type="Proteomes" id="UP000036987">
    <property type="component" value="Unassembled WGS sequence"/>
</dbReference>
<dbReference type="InterPro" id="IPR037185">
    <property type="entry name" value="EmrE-like"/>
</dbReference>
<feature type="transmembrane region" description="Helical" evidence="6">
    <location>
        <begin position="257"/>
        <end position="276"/>
    </location>
</feature>
<feature type="transmembrane region" description="Helical" evidence="6">
    <location>
        <begin position="132"/>
        <end position="152"/>
    </location>
</feature>
<dbReference type="GO" id="GO:0022857">
    <property type="term" value="F:transmembrane transporter activity"/>
    <property type="evidence" value="ECO:0007669"/>
    <property type="project" value="InterPro"/>
</dbReference>
<feature type="transmembrane region" description="Helical" evidence="6">
    <location>
        <begin position="7"/>
        <end position="26"/>
    </location>
</feature>
<keyword evidence="3 6" id="KW-0812">Transmembrane</keyword>
<dbReference type="AlphaFoldDB" id="A0A0K9PPB7"/>
<name>A0A0K9PPB7_ZOSMR</name>
<accession>A0A0K9PPB7</accession>
<evidence type="ECO:0000256" key="3">
    <source>
        <dbReference type="ARBA" id="ARBA00022692"/>
    </source>
</evidence>
<dbReference type="EMBL" id="LFYR01000709">
    <property type="protein sequence ID" value="KMZ70811.1"/>
    <property type="molecule type" value="Genomic_DNA"/>
</dbReference>
<dbReference type="PANTHER" id="PTHR31218">
    <property type="entry name" value="WAT1-RELATED PROTEIN"/>
    <property type="match status" value="1"/>
</dbReference>
<sequence>MEIPVTYLQHLTMVMVQVGFAGLNVMSKLAMNTGMSPYVLVSYRQIIAFFFLFLLAFFFERNTWNKITKKVLFQIFITSTFGATMNQMLYFVGLKFTTPTIACALSNTLLAITFVMAVIFRTERVMINSVPGKAKVFGTFLCVGGSMLMTFYSGPIIRIPPSGIHWEYVESMSSGSETGIDNAQNMALGAVLVFLSCVAWAVWFIVEEKMGKAYNSLYTTTSIMCFFASIECVILTACMERSLSSWNLGLNIRLLTSLYMGIVNSGISFAAMAWCLQTRGPLYVSAFSPLLLVIVAIVGWAIMNEKIYVGSVLGALLIALGMYFVLWGQNKEKTFKKLGDEEIGGEIGLNSVSPCDDHHHYQQQPVEQ</sequence>
<comment type="caution">
    <text evidence="8">The sequence shown here is derived from an EMBL/GenBank/DDBJ whole genome shotgun (WGS) entry which is preliminary data.</text>
</comment>
<comment type="similarity">
    <text evidence="2 6">Belongs to the drug/metabolite transporter (DMT) superfamily. Plant drug/metabolite exporter (P-DME) (TC 2.A.7.4) family.</text>
</comment>
<dbReference type="Pfam" id="PF00892">
    <property type="entry name" value="EamA"/>
    <property type="match status" value="2"/>
</dbReference>
<gene>
    <name evidence="8" type="ORF">ZOSMA_193G00420</name>
</gene>
<keyword evidence="4 6" id="KW-1133">Transmembrane helix</keyword>
<feature type="transmembrane region" description="Helical" evidence="6">
    <location>
        <begin position="71"/>
        <end position="93"/>
    </location>
</feature>
<dbReference type="OMA" id="NPFVMVA"/>
<protein>
    <recommendedName>
        <fullName evidence="6">WAT1-related protein</fullName>
    </recommendedName>
</protein>
<evidence type="ECO:0000256" key="1">
    <source>
        <dbReference type="ARBA" id="ARBA00004141"/>
    </source>
</evidence>
<evidence type="ECO:0000256" key="6">
    <source>
        <dbReference type="RuleBase" id="RU363077"/>
    </source>
</evidence>
<dbReference type="OrthoDB" id="1728340at2759"/>
<keyword evidence="5 6" id="KW-0472">Membrane</keyword>
<feature type="transmembrane region" description="Helical" evidence="6">
    <location>
        <begin position="217"/>
        <end position="237"/>
    </location>
</feature>
<feature type="transmembrane region" description="Helical" evidence="6">
    <location>
        <begin position="186"/>
        <end position="205"/>
    </location>
</feature>
<dbReference type="InterPro" id="IPR030184">
    <property type="entry name" value="WAT1-related"/>
</dbReference>
<feature type="domain" description="EamA" evidence="7">
    <location>
        <begin position="11"/>
        <end position="150"/>
    </location>
</feature>
<evidence type="ECO:0000259" key="7">
    <source>
        <dbReference type="Pfam" id="PF00892"/>
    </source>
</evidence>
<feature type="transmembrane region" description="Helical" evidence="6">
    <location>
        <begin position="99"/>
        <end position="120"/>
    </location>
</feature>
<evidence type="ECO:0000313" key="8">
    <source>
        <dbReference type="EMBL" id="KMZ70811.1"/>
    </source>
</evidence>
<reference evidence="9" key="1">
    <citation type="journal article" date="2016" name="Nature">
        <title>The genome of the seagrass Zostera marina reveals angiosperm adaptation to the sea.</title>
        <authorList>
            <person name="Olsen J.L."/>
            <person name="Rouze P."/>
            <person name="Verhelst B."/>
            <person name="Lin Y.-C."/>
            <person name="Bayer T."/>
            <person name="Collen J."/>
            <person name="Dattolo E."/>
            <person name="De Paoli E."/>
            <person name="Dittami S."/>
            <person name="Maumus F."/>
            <person name="Michel G."/>
            <person name="Kersting A."/>
            <person name="Lauritano C."/>
            <person name="Lohaus R."/>
            <person name="Toepel M."/>
            <person name="Tonon T."/>
            <person name="Vanneste K."/>
            <person name="Amirebrahimi M."/>
            <person name="Brakel J."/>
            <person name="Bostroem C."/>
            <person name="Chovatia M."/>
            <person name="Grimwood J."/>
            <person name="Jenkins J.W."/>
            <person name="Jueterbock A."/>
            <person name="Mraz A."/>
            <person name="Stam W.T."/>
            <person name="Tice H."/>
            <person name="Bornberg-Bauer E."/>
            <person name="Green P.J."/>
            <person name="Pearson G.A."/>
            <person name="Procaccini G."/>
            <person name="Duarte C.M."/>
            <person name="Schmutz J."/>
            <person name="Reusch T.B.H."/>
            <person name="Van de Peer Y."/>
        </authorList>
    </citation>
    <scope>NUCLEOTIDE SEQUENCE [LARGE SCALE GENOMIC DNA]</scope>
    <source>
        <strain evidence="9">cv. Finnish</strain>
    </source>
</reference>
<evidence type="ECO:0000256" key="2">
    <source>
        <dbReference type="ARBA" id="ARBA00007635"/>
    </source>
</evidence>
<proteinExistence type="inferred from homology"/>
<evidence type="ECO:0000256" key="4">
    <source>
        <dbReference type="ARBA" id="ARBA00022989"/>
    </source>
</evidence>
<feature type="transmembrane region" description="Helical" evidence="6">
    <location>
        <begin position="38"/>
        <end position="59"/>
    </location>
</feature>
<dbReference type="InterPro" id="IPR000620">
    <property type="entry name" value="EamA_dom"/>
</dbReference>
<feature type="transmembrane region" description="Helical" evidence="6">
    <location>
        <begin position="308"/>
        <end position="327"/>
    </location>
</feature>
<feature type="domain" description="EamA" evidence="7">
    <location>
        <begin position="188"/>
        <end position="326"/>
    </location>
</feature>
<dbReference type="SUPFAM" id="SSF103481">
    <property type="entry name" value="Multidrug resistance efflux transporter EmrE"/>
    <property type="match status" value="2"/>
</dbReference>
<dbReference type="GO" id="GO:0005886">
    <property type="term" value="C:plasma membrane"/>
    <property type="evidence" value="ECO:0000318"/>
    <property type="project" value="GO_Central"/>
</dbReference>